<dbReference type="Pfam" id="PF00561">
    <property type="entry name" value="Abhydrolase_1"/>
    <property type="match status" value="1"/>
</dbReference>
<dbReference type="PANTHER" id="PTHR43433">
    <property type="entry name" value="HYDROLASE, ALPHA/BETA FOLD FAMILY PROTEIN"/>
    <property type="match status" value="1"/>
</dbReference>
<dbReference type="PRINTS" id="PR00111">
    <property type="entry name" value="ABHYDROLASE"/>
</dbReference>
<dbReference type="Proteomes" id="UP000323258">
    <property type="component" value="Unassembled WGS sequence"/>
</dbReference>
<comment type="caution">
    <text evidence="2">The sequence shown here is derived from an EMBL/GenBank/DDBJ whole genome shotgun (WGS) entry which is preliminary data.</text>
</comment>
<accession>A0A5D4GQS8</accession>
<dbReference type="Gene3D" id="3.40.50.1820">
    <property type="entry name" value="alpha/beta hydrolase"/>
    <property type="match status" value="1"/>
</dbReference>
<proteinExistence type="predicted"/>
<dbReference type="GO" id="GO:0046503">
    <property type="term" value="P:glycerolipid catabolic process"/>
    <property type="evidence" value="ECO:0007669"/>
    <property type="project" value="TreeGrafter"/>
</dbReference>
<dbReference type="SUPFAM" id="SSF53474">
    <property type="entry name" value="alpha/beta-Hydrolases"/>
    <property type="match status" value="1"/>
</dbReference>
<dbReference type="GO" id="GO:0004806">
    <property type="term" value="F:triacylglycerol lipase activity"/>
    <property type="evidence" value="ECO:0007669"/>
    <property type="project" value="TreeGrafter"/>
</dbReference>
<keyword evidence="3" id="KW-1185">Reference proteome</keyword>
<reference evidence="2 3" key="2">
    <citation type="submission" date="2019-09" db="EMBL/GenBank/DDBJ databases">
        <title>Mesorhizobium sp. MaA-C15 isolated from Microcystis aeruginosa.</title>
        <authorList>
            <person name="Jeong S.E."/>
            <person name="Jin H.M."/>
            <person name="Jeon C.O."/>
        </authorList>
    </citation>
    <scope>NUCLEOTIDE SEQUENCE [LARGE SCALE GENOMIC DNA]</scope>
    <source>
        <strain evidence="2 3">MaA-C15</strain>
    </source>
</reference>
<dbReference type="InterPro" id="IPR050471">
    <property type="entry name" value="AB_hydrolase"/>
</dbReference>
<keyword evidence="2" id="KW-0378">Hydrolase</keyword>
<dbReference type="EMBL" id="VSZS01000065">
    <property type="protein sequence ID" value="TYR31106.1"/>
    <property type="molecule type" value="Genomic_DNA"/>
</dbReference>
<evidence type="ECO:0000313" key="3">
    <source>
        <dbReference type="Proteomes" id="UP000323258"/>
    </source>
</evidence>
<dbReference type="PANTHER" id="PTHR43433:SF5">
    <property type="entry name" value="AB HYDROLASE-1 DOMAIN-CONTAINING PROTEIN"/>
    <property type="match status" value="1"/>
</dbReference>
<gene>
    <name evidence="2" type="ORF">FY036_16905</name>
</gene>
<dbReference type="InterPro" id="IPR000073">
    <property type="entry name" value="AB_hydrolase_1"/>
</dbReference>
<organism evidence="2 3">
    <name type="scientific">Neoaquamicrobium microcysteis</name>
    <dbReference type="NCBI Taxonomy" id="2682781"/>
    <lineage>
        <taxon>Bacteria</taxon>
        <taxon>Pseudomonadati</taxon>
        <taxon>Pseudomonadota</taxon>
        <taxon>Alphaproteobacteria</taxon>
        <taxon>Hyphomicrobiales</taxon>
        <taxon>Phyllobacteriaceae</taxon>
        <taxon>Neoaquamicrobium</taxon>
    </lineage>
</organism>
<sequence length="256" mass="27616">MQTFFNDDFEIAYIDRQPESGDGEPVLMVHGFASSHHVNWVAPGWVKTLTEAGYRAIALDNRGHGRSTKSYDKADYTPTLMASDAAALLDHLGIGKAHVFGYSMGARVSTFLALEHPEKVATLILGGLGYGMVDGVGDWDPIAEALVAPDASSIMHPRGKMFRAFADQTKSDRAALAACISTSRELLSEADMARVTQPVLVGVGTTDDIAGSARKLAALMPNAEAFDIEGRDHMLAVGDRTFKARVLQFLKDHPIK</sequence>
<reference evidence="2 3" key="1">
    <citation type="submission" date="2019-08" db="EMBL/GenBank/DDBJ databases">
        <authorList>
            <person name="Seo Y.L."/>
        </authorList>
    </citation>
    <scope>NUCLEOTIDE SEQUENCE [LARGE SCALE GENOMIC DNA]</scope>
    <source>
        <strain evidence="2 3">MaA-C15</strain>
    </source>
</reference>
<protein>
    <submittedName>
        <fullName evidence="2">Alpha/beta hydrolase</fullName>
    </submittedName>
</protein>
<dbReference type="InterPro" id="IPR029058">
    <property type="entry name" value="AB_hydrolase_fold"/>
</dbReference>
<dbReference type="OrthoDB" id="9804723at2"/>
<evidence type="ECO:0000313" key="2">
    <source>
        <dbReference type="EMBL" id="TYR31106.1"/>
    </source>
</evidence>
<feature type="domain" description="AB hydrolase-1" evidence="1">
    <location>
        <begin position="25"/>
        <end position="126"/>
    </location>
</feature>
<name>A0A5D4GQS8_9HYPH</name>
<dbReference type="RefSeq" id="WP_148915907.1">
    <property type="nucleotide sequence ID" value="NZ_VSZS01000065.1"/>
</dbReference>
<evidence type="ECO:0000259" key="1">
    <source>
        <dbReference type="Pfam" id="PF00561"/>
    </source>
</evidence>
<dbReference type="AlphaFoldDB" id="A0A5D4GQS8"/>